<dbReference type="SUPFAM" id="SSF102114">
    <property type="entry name" value="Radical SAM enzymes"/>
    <property type="match status" value="1"/>
</dbReference>
<dbReference type="PANTHER" id="PTHR30352:SF13">
    <property type="entry name" value="GLYCYL-RADICAL ENZYME ACTIVATING ENZYME YJJW-RELATED"/>
    <property type="match status" value="1"/>
</dbReference>
<reference evidence="10 11" key="1">
    <citation type="submission" date="2021-04" db="EMBL/GenBank/DDBJ databases">
        <title>novel species isolated from subtropical streams in China.</title>
        <authorList>
            <person name="Lu H."/>
        </authorList>
    </citation>
    <scope>NUCLEOTIDE SEQUENCE [LARGE SCALE GENOMIC DNA]</scope>
    <source>
        <strain evidence="10 11">BYS107W</strain>
    </source>
</reference>
<keyword evidence="8" id="KW-0411">Iron-sulfur</keyword>
<dbReference type="PROSITE" id="PS51918">
    <property type="entry name" value="RADICAL_SAM"/>
    <property type="match status" value="1"/>
</dbReference>
<keyword evidence="4" id="KW-0949">S-adenosyl-L-methionine</keyword>
<evidence type="ECO:0000256" key="3">
    <source>
        <dbReference type="ARBA" id="ARBA00022485"/>
    </source>
</evidence>
<comment type="caution">
    <text evidence="10">The sequence shown here is derived from an EMBL/GenBank/DDBJ whole genome shotgun (WGS) entry which is preliminary data.</text>
</comment>
<feature type="domain" description="Radical SAM core" evidence="9">
    <location>
        <begin position="21"/>
        <end position="239"/>
    </location>
</feature>
<dbReference type="SFLD" id="SFLDG01094">
    <property type="entry name" value="Uncharacterised_Radical_SAM_Su"/>
    <property type="match status" value="1"/>
</dbReference>
<evidence type="ECO:0000256" key="5">
    <source>
        <dbReference type="ARBA" id="ARBA00022723"/>
    </source>
</evidence>
<dbReference type="PROSITE" id="PS01087">
    <property type="entry name" value="RADICAL_ACTIVATING"/>
    <property type="match status" value="1"/>
</dbReference>
<dbReference type="EMBL" id="JAGSPM010000001">
    <property type="protein sequence ID" value="MBR7745177.1"/>
    <property type="molecule type" value="Genomic_DNA"/>
</dbReference>
<dbReference type="RefSeq" id="WP_212682637.1">
    <property type="nucleotide sequence ID" value="NZ_JAGSPM010000001.1"/>
</dbReference>
<keyword evidence="11" id="KW-1185">Reference proteome</keyword>
<dbReference type="GO" id="GO:0046872">
    <property type="term" value="F:metal ion binding"/>
    <property type="evidence" value="ECO:0007669"/>
    <property type="project" value="UniProtKB-KW"/>
</dbReference>
<evidence type="ECO:0000256" key="7">
    <source>
        <dbReference type="ARBA" id="ARBA00023004"/>
    </source>
</evidence>
<keyword evidence="3" id="KW-0004">4Fe-4S</keyword>
<dbReference type="GO" id="GO:0016491">
    <property type="term" value="F:oxidoreductase activity"/>
    <property type="evidence" value="ECO:0007669"/>
    <property type="project" value="UniProtKB-KW"/>
</dbReference>
<organism evidence="10 11">
    <name type="scientific">Undibacterium baiyunense</name>
    <dbReference type="NCBI Taxonomy" id="2828731"/>
    <lineage>
        <taxon>Bacteria</taxon>
        <taxon>Pseudomonadati</taxon>
        <taxon>Pseudomonadota</taxon>
        <taxon>Betaproteobacteria</taxon>
        <taxon>Burkholderiales</taxon>
        <taxon>Oxalobacteraceae</taxon>
        <taxon>Undibacterium</taxon>
    </lineage>
</organism>
<dbReference type="GO" id="GO:0051539">
    <property type="term" value="F:4 iron, 4 sulfur cluster binding"/>
    <property type="evidence" value="ECO:0007669"/>
    <property type="project" value="UniProtKB-KW"/>
</dbReference>
<evidence type="ECO:0000313" key="11">
    <source>
        <dbReference type="Proteomes" id="UP000680158"/>
    </source>
</evidence>
<dbReference type="AlphaFoldDB" id="A0A941I1G6"/>
<keyword evidence="7" id="KW-0408">Iron</keyword>
<comment type="similarity">
    <text evidence="2">Belongs to the organic radical-activating enzymes family.</text>
</comment>
<dbReference type="CDD" id="cd01335">
    <property type="entry name" value="Radical_SAM"/>
    <property type="match status" value="1"/>
</dbReference>
<dbReference type="InterPro" id="IPR007197">
    <property type="entry name" value="rSAM"/>
</dbReference>
<keyword evidence="6" id="KW-0560">Oxidoreductase</keyword>
<evidence type="ECO:0000313" key="10">
    <source>
        <dbReference type="EMBL" id="MBR7745177.1"/>
    </source>
</evidence>
<dbReference type="InterPro" id="IPR001989">
    <property type="entry name" value="Radical_activat_CS"/>
</dbReference>
<dbReference type="Gene3D" id="3.20.20.70">
    <property type="entry name" value="Aldolase class I"/>
    <property type="match status" value="1"/>
</dbReference>
<evidence type="ECO:0000259" key="9">
    <source>
        <dbReference type="PROSITE" id="PS51918"/>
    </source>
</evidence>
<dbReference type="SFLD" id="SFLDS00029">
    <property type="entry name" value="Radical_SAM"/>
    <property type="match status" value="1"/>
</dbReference>
<gene>
    <name evidence="10" type="ORF">KDM92_01175</name>
</gene>
<evidence type="ECO:0000256" key="2">
    <source>
        <dbReference type="ARBA" id="ARBA00009777"/>
    </source>
</evidence>
<dbReference type="PANTHER" id="PTHR30352">
    <property type="entry name" value="PYRUVATE FORMATE-LYASE-ACTIVATING ENZYME"/>
    <property type="match status" value="1"/>
</dbReference>
<keyword evidence="5" id="KW-0479">Metal-binding</keyword>
<proteinExistence type="inferred from homology"/>
<evidence type="ECO:0000256" key="4">
    <source>
        <dbReference type="ARBA" id="ARBA00022691"/>
    </source>
</evidence>
<dbReference type="InterPro" id="IPR034457">
    <property type="entry name" value="Organic_radical-activating"/>
</dbReference>
<dbReference type="Pfam" id="PF04055">
    <property type="entry name" value="Radical_SAM"/>
    <property type="match status" value="1"/>
</dbReference>
<evidence type="ECO:0000256" key="8">
    <source>
        <dbReference type="ARBA" id="ARBA00023014"/>
    </source>
</evidence>
<dbReference type="InterPro" id="IPR012840">
    <property type="entry name" value="NrdG2"/>
</dbReference>
<dbReference type="InterPro" id="IPR013785">
    <property type="entry name" value="Aldolase_TIM"/>
</dbReference>
<evidence type="ECO:0000256" key="1">
    <source>
        <dbReference type="ARBA" id="ARBA00001966"/>
    </source>
</evidence>
<dbReference type="NCBIfam" id="TIGR02495">
    <property type="entry name" value="NrdG2"/>
    <property type="match status" value="1"/>
</dbReference>
<protein>
    <submittedName>
        <fullName evidence="10">Anaerobic ribonucleoside-triphosphate reductase activating protein</fullName>
    </submittedName>
</protein>
<name>A0A941I1G6_9BURK</name>
<dbReference type="Proteomes" id="UP000680158">
    <property type="component" value="Unassembled WGS sequence"/>
</dbReference>
<accession>A0A941I1G6</accession>
<sequence>MPAATALRTLKVGGITKFSSTDYPGKLSLVVFVQGCPWRCGYCHNPHLQTRTADAPITWASVLHLLRQRVGFIDAVVFSGGEATIDPALSSAIDEVRQLGFAVGLHTACIYPRQLQAILPKLDWVGFDIKAPFHRYPVVTGKADSGQHIQACTQMILASGVDYECRTTVHPALLSSEDIVNLAYDLSVMGVTNYAIQLFRSLGCLDTNLQTNLPNDYPDATTLQTLQDLFPKFTLRQNH</sequence>
<comment type="cofactor">
    <cofactor evidence="1">
        <name>[4Fe-4S] cluster</name>
        <dbReference type="ChEBI" id="CHEBI:49883"/>
    </cofactor>
</comment>
<evidence type="ECO:0000256" key="6">
    <source>
        <dbReference type="ARBA" id="ARBA00023002"/>
    </source>
</evidence>
<dbReference type="InterPro" id="IPR058240">
    <property type="entry name" value="rSAM_sf"/>
</dbReference>